<protein>
    <submittedName>
        <fullName evidence="2">Uncharacterized protein</fullName>
    </submittedName>
</protein>
<evidence type="ECO:0000313" key="2">
    <source>
        <dbReference type="EMBL" id="KAK3748560.1"/>
    </source>
</evidence>
<evidence type="ECO:0000313" key="3">
    <source>
        <dbReference type="Proteomes" id="UP001283361"/>
    </source>
</evidence>
<accession>A0AAE1D018</accession>
<reference evidence="2" key="1">
    <citation type="journal article" date="2023" name="G3 (Bethesda)">
        <title>A reference genome for the long-term kleptoplast-retaining sea slug Elysia crispata morphotype clarki.</title>
        <authorList>
            <person name="Eastman K.E."/>
            <person name="Pendleton A.L."/>
            <person name="Shaikh M.A."/>
            <person name="Suttiyut T."/>
            <person name="Ogas R."/>
            <person name="Tomko P."/>
            <person name="Gavelis G."/>
            <person name="Widhalm J.R."/>
            <person name="Wisecaver J.H."/>
        </authorList>
    </citation>
    <scope>NUCLEOTIDE SEQUENCE</scope>
    <source>
        <strain evidence="2">ECLA1</strain>
    </source>
</reference>
<organism evidence="2 3">
    <name type="scientific">Elysia crispata</name>
    <name type="common">lettuce slug</name>
    <dbReference type="NCBI Taxonomy" id="231223"/>
    <lineage>
        <taxon>Eukaryota</taxon>
        <taxon>Metazoa</taxon>
        <taxon>Spiralia</taxon>
        <taxon>Lophotrochozoa</taxon>
        <taxon>Mollusca</taxon>
        <taxon>Gastropoda</taxon>
        <taxon>Heterobranchia</taxon>
        <taxon>Euthyneura</taxon>
        <taxon>Panpulmonata</taxon>
        <taxon>Sacoglossa</taxon>
        <taxon>Placobranchoidea</taxon>
        <taxon>Plakobranchidae</taxon>
        <taxon>Elysia</taxon>
    </lineage>
</organism>
<dbReference type="Proteomes" id="UP001283361">
    <property type="component" value="Unassembled WGS sequence"/>
</dbReference>
<name>A0AAE1D018_9GAST</name>
<keyword evidence="3" id="KW-1185">Reference proteome</keyword>
<proteinExistence type="predicted"/>
<comment type="caution">
    <text evidence="2">The sequence shown here is derived from an EMBL/GenBank/DDBJ whole genome shotgun (WGS) entry which is preliminary data.</text>
</comment>
<feature type="region of interest" description="Disordered" evidence="1">
    <location>
        <begin position="33"/>
        <end position="57"/>
    </location>
</feature>
<evidence type="ECO:0000256" key="1">
    <source>
        <dbReference type="SAM" id="MobiDB-lite"/>
    </source>
</evidence>
<sequence length="83" mass="9125">MPDLPSSRPIALSTPPHLQAIVYLHHRHFRHGAAPKSLDTPRDRRQPMASCLSPPPPSSLLPVVLVSACVHCLCRFALCVERA</sequence>
<gene>
    <name evidence="2" type="ORF">RRG08_011642</name>
</gene>
<dbReference type="AlphaFoldDB" id="A0AAE1D018"/>
<dbReference type="EMBL" id="JAWDGP010006009">
    <property type="protein sequence ID" value="KAK3748560.1"/>
    <property type="molecule type" value="Genomic_DNA"/>
</dbReference>